<dbReference type="RefSeq" id="WP_219498323.1">
    <property type="nucleotide sequence ID" value="NZ_JAHXDN010000001.1"/>
</dbReference>
<gene>
    <name evidence="5" type="ORF">KX928_02150</name>
</gene>
<organism evidence="5 6">
    <name type="scientific">Roseobacter insulae</name>
    <dbReference type="NCBI Taxonomy" id="2859783"/>
    <lineage>
        <taxon>Bacteria</taxon>
        <taxon>Pseudomonadati</taxon>
        <taxon>Pseudomonadota</taxon>
        <taxon>Alphaproteobacteria</taxon>
        <taxon>Rhodobacterales</taxon>
        <taxon>Roseobacteraceae</taxon>
        <taxon>Roseobacter</taxon>
    </lineage>
</organism>
<accession>A0A9X1FS13</accession>
<reference evidence="5" key="1">
    <citation type="submission" date="2021-07" db="EMBL/GenBank/DDBJ databases">
        <title>Roseobacter insulae sp. nov., isolated from a tidal flat.</title>
        <authorList>
            <person name="Park S."/>
            <person name="Yoon J.-H."/>
        </authorList>
    </citation>
    <scope>NUCLEOTIDE SEQUENCE</scope>
    <source>
        <strain evidence="5">YSTF-M11</strain>
    </source>
</reference>
<keyword evidence="6" id="KW-1185">Reference proteome</keyword>
<evidence type="ECO:0000256" key="3">
    <source>
        <dbReference type="ARBA" id="ARBA00022842"/>
    </source>
</evidence>
<keyword evidence="2 4" id="KW-0479">Metal-binding</keyword>
<evidence type="ECO:0000313" key="6">
    <source>
        <dbReference type="Proteomes" id="UP001138661"/>
    </source>
</evidence>
<evidence type="ECO:0000256" key="2">
    <source>
        <dbReference type="ARBA" id="ARBA00022723"/>
    </source>
</evidence>
<dbReference type="AlphaFoldDB" id="A0A9X1FS13"/>
<dbReference type="GO" id="GO:0006020">
    <property type="term" value="P:inositol metabolic process"/>
    <property type="evidence" value="ECO:0007669"/>
    <property type="project" value="TreeGrafter"/>
</dbReference>
<feature type="binding site" evidence="4">
    <location>
        <position position="88"/>
    </location>
    <ligand>
        <name>Mg(2+)</name>
        <dbReference type="ChEBI" id="CHEBI:18420"/>
        <label>1</label>
        <note>catalytic</note>
    </ligand>
</feature>
<feature type="binding site" evidence="4">
    <location>
        <position position="87"/>
    </location>
    <ligand>
        <name>Mg(2+)</name>
        <dbReference type="ChEBI" id="CHEBI:18420"/>
        <label>1</label>
        <note>catalytic</note>
    </ligand>
</feature>
<dbReference type="PROSITE" id="PS00630">
    <property type="entry name" value="IMP_2"/>
    <property type="match status" value="1"/>
</dbReference>
<protein>
    <submittedName>
        <fullName evidence="5">3'(2'),5'-bisphosphate nucleotidase CysQ</fullName>
    </submittedName>
</protein>
<dbReference type="Pfam" id="PF00459">
    <property type="entry name" value="Inositol_P"/>
    <property type="match status" value="1"/>
</dbReference>
<feature type="binding site" evidence="4">
    <location>
        <position position="67"/>
    </location>
    <ligand>
        <name>Mg(2+)</name>
        <dbReference type="ChEBI" id="CHEBI:18420"/>
        <label>1</label>
        <note>catalytic</note>
    </ligand>
</feature>
<dbReference type="PANTHER" id="PTHR20854">
    <property type="entry name" value="INOSITOL MONOPHOSPHATASE"/>
    <property type="match status" value="1"/>
</dbReference>
<comment type="caution">
    <text evidence="5">The sequence shown here is derived from an EMBL/GenBank/DDBJ whole genome shotgun (WGS) entry which is preliminary data.</text>
</comment>
<feature type="binding site" evidence="4">
    <location>
        <position position="85"/>
    </location>
    <ligand>
        <name>Mg(2+)</name>
        <dbReference type="ChEBI" id="CHEBI:18420"/>
        <label>1</label>
        <note>catalytic</note>
    </ligand>
</feature>
<sequence length="264" mass="27790">MQAPDLALITDAIRMAGRVATSFTGPAAQSWDKPGGAGPVTEADLAVNTMLESVLRSARPSYGWLSEETEDSAARMSCDTVFIIDPIDGTRSFVEGSRTWAHSVAIAHHGQITAAAVYLPMRDKLYSAALGEGAFHNGERIAVSRAPELNSAQILATKPAVAPDHWPAGLPGFTRSHRPSLAYRLGLVAEAKFDAMLTFRPTWEWDIAAGALIVTEAGGLCTDKTGAPLRFNNANPTLNGVIASGSLLHEQVLAALGPVPPAAP</sequence>
<keyword evidence="3 4" id="KW-0460">Magnesium</keyword>
<dbReference type="PANTHER" id="PTHR20854:SF4">
    <property type="entry name" value="INOSITOL-1-MONOPHOSPHATASE-RELATED"/>
    <property type="match status" value="1"/>
</dbReference>
<dbReference type="GO" id="GO:0007165">
    <property type="term" value="P:signal transduction"/>
    <property type="evidence" value="ECO:0007669"/>
    <property type="project" value="TreeGrafter"/>
</dbReference>
<dbReference type="GO" id="GO:0046854">
    <property type="term" value="P:phosphatidylinositol phosphate biosynthetic process"/>
    <property type="evidence" value="ECO:0007669"/>
    <property type="project" value="InterPro"/>
</dbReference>
<feature type="binding site" evidence="4">
    <location>
        <position position="206"/>
    </location>
    <ligand>
        <name>Mg(2+)</name>
        <dbReference type="ChEBI" id="CHEBI:18420"/>
        <label>1</label>
        <note>catalytic</note>
    </ligand>
</feature>
<dbReference type="InterPro" id="IPR000760">
    <property type="entry name" value="Inositol_monophosphatase-like"/>
</dbReference>
<proteinExistence type="inferred from homology"/>
<dbReference type="CDD" id="cd01638">
    <property type="entry name" value="CysQ"/>
    <property type="match status" value="1"/>
</dbReference>
<dbReference type="Proteomes" id="UP001138661">
    <property type="component" value="Unassembled WGS sequence"/>
</dbReference>
<dbReference type="GO" id="GO:0046872">
    <property type="term" value="F:metal ion binding"/>
    <property type="evidence" value="ECO:0007669"/>
    <property type="project" value="UniProtKB-KW"/>
</dbReference>
<name>A0A9X1FS13_9RHOB</name>
<evidence type="ECO:0000313" key="5">
    <source>
        <dbReference type="EMBL" id="MBW4706578.1"/>
    </source>
</evidence>
<dbReference type="GO" id="GO:0008934">
    <property type="term" value="F:inositol monophosphate 1-phosphatase activity"/>
    <property type="evidence" value="ECO:0007669"/>
    <property type="project" value="TreeGrafter"/>
</dbReference>
<evidence type="ECO:0000256" key="1">
    <source>
        <dbReference type="ARBA" id="ARBA00009759"/>
    </source>
</evidence>
<comment type="cofactor">
    <cofactor evidence="4">
        <name>Mg(2+)</name>
        <dbReference type="ChEBI" id="CHEBI:18420"/>
    </cofactor>
</comment>
<dbReference type="InterPro" id="IPR020550">
    <property type="entry name" value="Inositol_monophosphatase_CS"/>
</dbReference>
<evidence type="ECO:0000256" key="4">
    <source>
        <dbReference type="PIRSR" id="PIRSR600760-2"/>
    </source>
</evidence>
<comment type="similarity">
    <text evidence="1">Belongs to the inositol monophosphatase superfamily.</text>
</comment>
<dbReference type="EMBL" id="JAHXDN010000001">
    <property type="protein sequence ID" value="MBW4706578.1"/>
    <property type="molecule type" value="Genomic_DNA"/>
</dbReference>